<name>A0A8X6MKB6_NEPPI</name>
<dbReference type="Gene3D" id="3.40.50.150">
    <property type="entry name" value="Vaccinia Virus protein VP39"/>
    <property type="match status" value="1"/>
</dbReference>
<reference evidence="1" key="1">
    <citation type="submission" date="2020-08" db="EMBL/GenBank/DDBJ databases">
        <title>Multicomponent nature underlies the extraordinary mechanical properties of spider dragline silk.</title>
        <authorList>
            <person name="Kono N."/>
            <person name="Nakamura H."/>
            <person name="Mori M."/>
            <person name="Yoshida Y."/>
            <person name="Ohtoshi R."/>
            <person name="Malay A.D."/>
            <person name="Moran D.A.P."/>
            <person name="Tomita M."/>
            <person name="Numata K."/>
            <person name="Arakawa K."/>
        </authorList>
    </citation>
    <scope>NUCLEOTIDE SEQUENCE</scope>
</reference>
<evidence type="ECO:0000313" key="1">
    <source>
        <dbReference type="EMBL" id="GFS59424.1"/>
    </source>
</evidence>
<dbReference type="EMBL" id="BMAW01093237">
    <property type="protein sequence ID" value="GFS59424.1"/>
    <property type="molecule type" value="Genomic_DNA"/>
</dbReference>
<sequence length="155" mass="18124">MSDQKEAFRKIYELLPPQGEAAFAFLLHNGYYNALPHLAKDPKWNSYLPLNIEEYPPESHTKNYTSLHYKKMVEDLGFIVLYCKQVQNVTTFPSDEIYTNFLYSLCELPPFIPDDERKQFKKDLFTYTLKQNGRNTDGTPVDRSTTLELVIKKVC</sequence>
<organism evidence="1 2">
    <name type="scientific">Nephila pilipes</name>
    <name type="common">Giant wood spider</name>
    <name type="synonym">Nephila maculata</name>
    <dbReference type="NCBI Taxonomy" id="299642"/>
    <lineage>
        <taxon>Eukaryota</taxon>
        <taxon>Metazoa</taxon>
        <taxon>Ecdysozoa</taxon>
        <taxon>Arthropoda</taxon>
        <taxon>Chelicerata</taxon>
        <taxon>Arachnida</taxon>
        <taxon>Araneae</taxon>
        <taxon>Araneomorphae</taxon>
        <taxon>Entelegynae</taxon>
        <taxon>Araneoidea</taxon>
        <taxon>Nephilidae</taxon>
        <taxon>Nephila</taxon>
    </lineage>
</organism>
<keyword evidence="2" id="KW-1185">Reference proteome</keyword>
<dbReference type="AlphaFoldDB" id="A0A8X6MKB6"/>
<proteinExistence type="predicted"/>
<protein>
    <submittedName>
        <fullName evidence="1">Methyltransf_25 domain-containing protein</fullName>
    </submittedName>
</protein>
<dbReference type="Proteomes" id="UP000887013">
    <property type="component" value="Unassembled WGS sequence"/>
</dbReference>
<evidence type="ECO:0000313" key="2">
    <source>
        <dbReference type="Proteomes" id="UP000887013"/>
    </source>
</evidence>
<accession>A0A8X6MKB6</accession>
<comment type="caution">
    <text evidence="1">The sequence shown here is derived from an EMBL/GenBank/DDBJ whole genome shotgun (WGS) entry which is preliminary data.</text>
</comment>
<dbReference type="OrthoDB" id="10296783at2759"/>
<dbReference type="InterPro" id="IPR029063">
    <property type="entry name" value="SAM-dependent_MTases_sf"/>
</dbReference>
<gene>
    <name evidence="1" type="primary">AVEN_45282_1</name>
    <name evidence="1" type="ORF">NPIL_23461</name>
</gene>
<dbReference type="SUPFAM" id="SSF53335">
    <property type="entry name" value="S-adenosyl-L-methionine-dependent methyltransferases"/>
    <property type="match status" value="1"/>
</dbReference>